<dbReference type="OrthoDB" id="5194611at2"/>
<feature type="region of interest" description="Disordered" evidence="1">
    <location>
        <begin position="1"/>
        <end position="22"/>
    </location>
</feature>
<keyword evidence="2" id="KW-0472">Membrane</keyword>
<feature type="transmembrane region" description="Helical" evidence="2">
    <location>
        <begin position="77"/>
        <end position="107"/>
    </location>
</feature>
<evidence type="ECO:0000256" key="1">
    <source>
        <dbReference type="SAM" id="MobiDB-lite"/>
    </source>
</evidence>
<evidence type="ECO:0000256" key="2">
    <source>
        <dbReference type="SAM" id="Phobius"/>
    </source>
</evidence>
<evidence type="ECO:0000313" key="4">
    <source>
        <dbReference type="Proteomes" id="UP000321617"/>
    </source>
</evidence>
<sequence>MSDQPIDPVPYEPEGYVTPEPPARPSTVTAAGWSQYAIAALAVVSTVLSVVVTLDYMDRLESALSDVPSVTPQDLELIIQFSTVLAIGVSVVSLLFAAVVGLMGLFVMRGKNWARVTTWVLAGIGLACGICSGLAMPFNQTTQVTGGDEFTRALNEVVNQVTVPGWFTALSIVTTVLSTILYLVVIVLLALPASNPFFRRQPPQPVGLPPV</sequence>
<feature type="transmembrane region" description="Helical" evidence="2">
    <location>
        <begin position="36"/>
        <end position="57"/>
    </location>
</feature>
<dbReference type="AlphaFoldDB" id="A0A562V163"/>
<proteinExistence type="predicted"/>
<dbReference type="EMBL" id="VLLL01000006">
    <property type="protein sequence ID" value="TWJ11614.1"/>
    <property type="molecule type" value="Genomic_DNA"/>
</dbReference>
<gene>
    <name evidence="3" type="ORF">LX16_2340</name>
</gene>
<feature type="transmembrane region" description="Helical" evidence="2">
    <location>
        <begin position="119"/>
        <end position="138"/>
    </location>
</feature>
<reference evidence="3 4" key="1">
    <citation type="journal article" date="2013" name="Stand. Genomic Sci.">
        <title>Genomic Encyclopedia of Type Strains, Phase I: The one thousand microbial genomes (KMG-I) project.</title>
        <authorList>
            <person name="Kyrpides N.C."/>
            <person name="Woyke T."/>
            <person name="Eisen J.A."/>
            <person name="Garrity G."/>
            <person name="Lilburn T.G."/>
            <person name="Beck B.J."/>
            <person name="Whitman W.B."/>
            <person name="Hugenholtz P."/>
            <person name="Klenk H.P."/>
        </authorList>
    </citation>
    <scope>NUCLEOTIDE SEQUENCE [LARGE SCALE GENOMIC DNA]</scope>
    <source>
        <strain evidence="3 4">DSM 45044</strain>
    </source>
</reference>
<name>A0A562V163_9ACTN</name>
<evidence type="ECO:0000313" key="3">
    <source>
        <dbReference type="EMBL" id="TWJ11614.1"/>
    </source>
</evidence>
<feature type="transmembrane region" description="Helical" evidence="2">
    <location>
        <begin position="166"/>
        <end position="191"/>
    </location>
</feature>
<dbReference type="Proteomes" id="UP000321617">
    <property type="component" value="Unassembled WGS sequence"/>
</dbReference>
<keyword evidence="2" id="KW-1133">Transmembrane helix</keyword>
<comment type="caution">
    <text evidence="3">The sequence shown here is derived from an EMBL/GenBank/DDBJ whole genome shotgun (WGS) entry which is preliminary data.</text>
</comment>
<keyword evidence="2" id="KW-0812">Transmembrane</keyword>
<accession>A0A562V163</accession>
<protein>
    <submittedName>
        <fullName evidence="3">Uncharacterized protein</fullName>
    </submittedName>
</protein>
<dbReference type="RefSeq" id="WP_147137969.1">
    <property type="nucleotide sequence ID" value="NZ_BAABIJ010000002.1"/>
</dbReference>
<keyword evidence="4" id="KW-1185">Reference proteome</keyword>
<organism evidence="3 4">
    <name type="scientific">Stackebrandtia albiflava</name>
    <dbReference type="NCBI Taxonomy" id="406432"/>
    <lineage>
        <taxon>Bacteria</taxon>
        <taxon>Bacillati</taxon>
        <taxon>Actinomycetota</taxon>
        <taxon>Actinomycetes</taxon>
        <taxon>Glycomycetales</taxon>
        <taxon>Glycomycetaceae</taxon>
        <taxon>Stackebrandtia</taxon>
    </lineage>
</organism>